<dbReference type="InterPro" id="IPR004860">
    <property type="entry name" value="LAGLIDADG_dom"/>
</dbReference>
<evidence type="ECO:0000313" key="2">
    <source>
        <dbReference type="EMBL" id="OGN24899.1"/>
    </source>
</evidence>
<accession>A0A1F8GKE8</accession>
<dbReference type="EMBL" id="MGKJ01000008">
    <property type="protein sequence ID" value="OGN24899.1"/>
    <property type="molecule type" value="Genomic_DNA"/>
</dbReference>
<dbReference type="STRING" id="1802695.A3A13_03040"/>
<feature type="domain" description="Homing endonuclease LAGLIDADG" evidence="1">
    <location>
        <begin position="7"/>
        <end position="172"/>
    </location>
</feature>
<dbReference type="Gene3D" id="3.10.28.10">
    <property type="entry name" value="Homing endonucleases"/>
    <property type="match status" value="2"/>
</dbReference>
<proteinExistence type="predicted"/>
<dbReference type="InterPro" id="IPR027434">
    <property type="entry name" value="Homing_endonucl"/>
</dbReference>
<reference evidence="2 3" key="1">
    <citation type="journal article" date="2016" name="Nat. Commun.">
        <title>Thousands of microbial genomes shed light on interconnected biogeochemical processes in an aquifer system.</title>
        <authorList>
            <person name="Anantharaman K."/>
            <person name="Brown C.T."/>
            <person name="Hug L.A."/>
            <person name="Sharon I."/>
            <person name="Castelle C.J."/>
            <person name="Probst A.J."/>
            <person name="Thomas B.C."/>
            <person name="Singh A."/>
            <person name="Wilkins M.J."/>
            <person name="Karaoz U."/>
            <person name="Brodie E.L."/>
            <person name="Williams K.H."/>
            <person name="Hubbard S.S."/>
            <person name="Banfield J.F."/>
        </authorList>
    </citation>
    <scope>NUCLEOTIDE SEQUENCE [LARGE SCALE GENOMIC DNA]</scope>
</reference>
<dbReference type="Proteomes" id="UP000178911">
    <property type="component" value="Unassembled WGS sequence"/>
</dbReference>
<organism evidence="2 3">
    <name type="scientific">Candidatus Yanofskybacteria bacterium RIFCSPLOWO2_01_FULL_43_22</name>
    <dbReference type="NCBI Taxonomy" id="1802695"/>
    <lineage>
        <taxon>Bacteria</taxon>
        <taxon>Candidatus Yanofskyibacteriota</taxon>
    </lineage>
</organism>
<dbReference type="Pfam" id="PF03161">
    <property type="entry name" value="LAGLIDADG_2"/>
    <property type="match status" value="1"/>
</dbReference>
<comment type="caution">
    <text evidence="2">The sequence shown here is derived from an EMBL/GenBank/DDBJ whole genome shotgun (WGS) entry which is preliminary data.</text>
</comment>
<evidence type="ECO:0000259" key="1">
    <source>
        <dbReference type="Pfam" id="PF03161"/>
    </source>
</evidence>
<dbReference type="AlphaFoldDB" id="A0A1F8GKE8"/>
<name>A0A1F8GKE8_9BACT</name>
<evidence type="ECO:0000313" key="3">
    <source>
        <dbReference type="Proteomes" id="UP000178911"/>
    </source>
</evidence>
<dbReference type="GO" id="GO:0004519">
    <property type="term" value="F:endonuclease activity"/>
    <property type="evidence" value="ECO:0007669"/>
    <property type="project" value="InterPro"/>
</dbReference>
<sequence length="205" mass="24209">MTETQHDIIIGTILGDSYISRSQSGKTHIEIKQADRYKEYVFWLYHSLKKLFPVSIPRQRKDNQQWYVNSSFSDELNMLHKLFYVNRKKVIPRNIDKLLTSPISLAVWFMDDGTLDYRVKDHCAFHLCTNCFTKVEVRRLIKTLDSNFGIIASLHYTLCRGKRHARIYIGAKGRDQFIKLVSPYVLECFKYKLPKLYLAPQRLNL</sequence>
<protein>
    <recommendedName>
        <fullName evidence="1">Homing endonuclease LAGLIDADG domain-containing protein</fullName>
    </recommendedName>
</protein>
<dbReference type="SUPFAM" id="SSF55608">
    <property type="entry name" value="Homing endonucleases"/>
    <property type="match status" value="1"/>
</dbReference>
<gene>
    <name evidence="2" type="ORF">A3A13_03040</name>
</gene>